<dbReference type="PANTHER" id="PTHR42836">
    <property type="entry name" value="7-CARBOXY-7-DEAZAGUANINE SYNTHASE"/>
    <property type="match status" value="1"/>
</dbReference>
<dbReference type="CDD" id="cd01335">
    <property type="entry name" value="Radical_SAM"/>
    <property type="match status" value="1"/>
</dbReference>
<feature type="domain" description="Radical SAM core" evidence="9">
    <location>
        <begin position="39"/>
        <end position="233"/>
    </location>
</feature>
<comment type="cofactor">
    <cofactor evidence="8">
        <name>[4Fe-4S] cluster</name>
        <dbReference type="ChEBI" id="CHEBI:49883"/>
    </cofactor>
    <text evidence="8">Binds 1 [4Fe-4S] cluster. The cluster is coordinated with 3 cysteines and an exchangeable S-adenosyl-L-methionine.</text>
</comment>
<comment type="pathway">
    <text evidence="8">Purine metabolism; 7-cyano-7-deazaguanine biosynthesis.</text>
</comment>
<dbReference type="InterPro" id="IPR013785">
    <property type="entry name" value="Aldolase_TIM"/>
</dbReference>
<dbReference type="Proteomes" id="UP001500886">
    <property type="component" value="Unassembled WGS sequence"/>
</dbReference>
<dbReference type="Pfam" id="PF04055">
    <property type="entry name" value="Radical_SAM"/>
    <property type="match status" value="1"/>
</dbReference>
<keyword evidence="2 8" id="KW-0949">S-adenosyl-L-methionine</keyword>
<feature type="binding site" evidence="8">
    <location>
        <begin position="33"/>
        <end position="35"/>
    </location>
    <ligand>
        <name>substrate</name>
    </ligand>
</feature>
<sequence length="248" mass="26442">MTAPRPVPVARSTSDGAFSLIVAECFGIVTPTFQGEGPSCGHPALFIRLSRCNLTCTRCDTKYTWDWSQYDPATESSRRSVTDLVAWAASSPVELVVITGGEPLIQQRKLVPLVQGLLAAGKRIEFETNGTIAPEPALLVDGVRFNVSPKLASFGVEEAKSIVPAALEVFAASGQAAFKFVASTVADLDRTAELASAYGLAPVWVMPEGTTAEAITATARILAEAVAARHWHFTTRLHVLAFGEARGR</sequence>
<feature type="binding site" evidence="8">
    <location>
        <position position="59"/>
    </location>
    <ligand>
        <name>[4Fe-4S] cluster</name>
        <dbReference type="ChEBI" id="CHEBI:49883"/>
        <note>4Fe-4S-S-AdoMet</note>
    </ligand>
</feature>
<keyword evidence="7 8" id="KW-0456">Lyase</keyword>
<feature type="binding site" evidence="8">
    <location>
        <position position="48"/>
    </location>
    <ligand>
        <name>substrate</name>
    </ligand>
</feature>
<evidence type="ECO:0000256" key="7">
    <source>
        <dbReference type="ARBA" id="ARBA00023239"/>
    </source>
</evidence>
<evidence type="ECO:0000256" key="6">
    <source>
        <dbReference type="ARBA" id="ARBA00023014"/>
    </source>
</evidence>
<dbReference type="HAMAP" id="MF_00917">
    <property type="entry name" value="QueE"/>
    <property type="match status" value="1"/>
</dbReference>
<evidence type="ECO:0000256" key="4">
    <source>
        <dbReference type="ARBA" id="ARBA00022842"/>
    </source>
</evidence>
<name>A0ABN3TVH7_9ACTN</name>
<dbReference type="EC" id="4.3.99.3" evidence="8"/>
<comment type="similarity">
    <text evidence="8">Belongs to the radical SAM superfamily. 7-carboxy-7-deazaguanine synthase family.</text>
</comment>
<organism evidence="10 11">
    <name type="scientific">Streptomyces luteosporeus</name>
    <dbReference type="NCBI Taxonomy" id="173856"/>
    <lineage>
        <taxon>Bacteria</taxon>
        <taxon>Bacillati</taxon>
        <taxon>Actinomycetota</taxon>
        <taxon>Actinomycetes</taxon>
        <taxon>Kitasatosporales</taxon>
        <taxon>Streptomycetaceae</taxon>
        <taxon>Streptomyces</taxon>
    </lineage>
</organism>
<evidence type="ECO:0000256" key="2">
    <source>
        <dbReference type="ARBA" id="ARBA00022691"/>
    </source>
</evidence>
<reference evidence="10 11" key="1">
    <citation type="journal article" date="2019" name="Int. J. Syst. Evol. Microbiol.">
        <title>The Global Catalogue of Microorganisms (GCM) 10K type strain sequencing project: providing services to taxonomists for standard genome sequencing and annotation.</title>
        <authorList>
            <consortium name="The Broad Institute Genomics Platform"/>
            <consortium name="The Broad Institute Genome Sequencing Center for Infectious Disease"/>
            <person name="Wu L."/>
            <person name="Ma J."/>
        </authorList>
    </citation>
    <scope>NUCLEOTIDE SEQUENCE [LARGE SCALE GENOMIC DNA]</scope>
    <source>
        <strain evidence="10 11">JCM 4542</strain>
    </source>
</reference>
<protein>
    <recommendedName>
        <fullName evidence="8">7-carboxy-7-deazaguanine synthase</fullName>
        <shortName evidence="8">CDG synthase</shortName>
        <ecNumber evidence="8">4.3.99.3</ecNumber>
    </recommendedName>
    <alternativeName>
        <fullName evidence="8">Queuosine biosynthesis protein QueE</fullName>
    </alternativeName>
</protein>
<feature type="binding site" evidence="8">
    <location>
        <position position="52"/>
    </location>
    <ligand>
        <name>[4Fe-4S] cluster</name>
        <dbReference type="ChEBI" id="CHEBI:49883"/>
        <note>4Fe-4S-S-AdoMet</note>
    </ligand>
</feature>
<dbReference type="SFLD" id="SFLDS00029">
    <property type="entry name" value="Radical_SAM"/>
    <property type="match status" value="1"/>
</dbReference>
<comment type="caution">
    <text evidence="10">The sequence shown here is derived from an EMBL/GenBank/DDBJ whole genome shotgun (WGS) entry which is preliminary data.</text>
</comment>
<gene>
    <name evidence="8" type="primary">queE</name>
    <name evidence="10" type="ORF">GCM10010315_34150</name>
</gene>
<dbReference type="InterPro" id="IPR024924">
    <property type="entry name" value="7-CO-7-deazaguanine_synth-like"/>
</dbReference>
<comment type="catalytic activity">
    <reaction evidence="8">
        <text>6-carboxy-5,6,7,8-tetrahydropterin + H(+) = 7-carboxy-7-carbaguanine + NH4(+)</text>
        <dbReference type="Rhea" id="RHEA:27974"/>
        <dbReference type="ChEBI" id="CHEBI:15378"/>
        <dbReference type="ChEBI" id="CHEBI:28938"/>
        <dbReference type="ChEBI" id="CHEBI:61032"/>
        <dbReference type="ChEBI" id="CHEBI:61036"/>
        <dbReference type="EC" id="4.3.99.3"/>
    </reaction>
</comment>
<keyword evidence="1 8" id="KW-0004">4Fe-4S</keyword>
<keyword evidence="8" id="KW-0671">Queuosine biosynthesis</keyword>
<keyword evidence="4 8" id="KW-0460">Magnesium</keyword>
<dbReference type="EMBL" id="BAAASL010000011">
    <property type="protein sequence ID" value="GAA2718520.1"/>
    <property type="molecule type" value="Genomic_DNA"/>
</dbReference>
<dbReference type="Gene3D" id="3.20.20.70">
    <property type="entry name" value="Aldolase class I"/>
    <property type="match status" value="1"/>
</dbReference>
<keyword evidence="3 8" id="KW-0479">Metal-binding</keyword>
<feature type="binding site" evidence="8">
    <location>
        <position position="61"/>
    </location>
    <ligand>
        <name>Mg(2+)</name>
        <dbReference type="ChEBI" id="CHEBI:18420"/>
    </ligand>
</feature>
<feature type="binding site" evidence="8">
    <location>
        <position position="101"/>
    </location>
    <ligand>
        <name>S-adenosyl-L-methionine</name>
        <dbReference type="ChEBI" id="CHEBI:59789"/>
    </ligand>
</feature>
<evidence type="ECO:0000256" key="8">
    <source>
        <dbReference type="HAMAP-Rule" id="MF_00917"/>
    </source>
</evidence>
<comment type="function">
    <text evidence="8">Catalyzes the complex heterocyclic radical-mediated conversion of 6-carboxy-5,6,7,8-tetrahydropterin (CPH4) to 7-carboxy-7-deazaguanine (CDG), a step common to the biosynthetic pathways of all 7-deazapurine-containing compounds.</text>
</comment>
<dbReference type="InterPro" id="IPR058240">
    <property type="entry name" value="rSAM_sf"/>
</dbReference>
<dbReference type="PROSITE" id="PS51918">
    <property type="entry name" value="RADICAL_SAM"/>
    <property type="match status" value="1"/>
</dbReference>
<feature type="binding site" evidence="8">
    <location>
        <begin position="148"/>
        <end position="150"/>
    </location>
    <ligand>
        <name>S-adenosyl-L-methionine</name>
        <dbReference type="ChEBI" id="CHEBI:59789"/>
    </ligand>
</feature>
<dbReference type="InterPro" id="IPR007197">
    <property type="entry name" value="rSAM"/>
</dbReference>
<dbReference type="RefSeq" id="WP_344436184.1">
    <property type="nucleotide sequence ID" value="NZ_BAAASL010000011.1"/>
</dbReference>
<keyword evidence="11" id="KW-1185">Reference proteome</keyword>
<evidence type="ECO:0000256" key="3">
    <source>
        <dbReference type="ARBA" id="ARBA00022723"/>
    </source>
</evidence>
<evidence type="ECO:0000313" key="10">
    <source>
        <dbReference type="EMBL" id="GAA2718520.1"/>
    </source>
</evidence>
<proteinExistence type="inferred from homology"/>
<keyword evidence="5 8" id="KW-0408">Iron</keyword>
<dbReference type="PIRSF" id="PIRSF000370">
    <property type="entry name" value="QueE"/>
    <property type="match status" value="1"/>
</dbReference>
<evidence type="ECO:0000259" key="9">
    <source>
        <dbReference type="PROSITE" id="PS51918"/>
    </source>
</evidence>
<evidence type="ECO:0000256" key="1">
    <source>
        <dbReference type="ARBA" id="ARBA00022485"/>
    </source>
</evidence>
<comment type="caution">
    <text evidence="8">Lacks conserved residue(s) required for the propagation of feature annotation.</text>
</comment>
<dbReference type="PANTHER" id="PTHR42836:SF1">
    <property type="entry name" value="7-CARBOXY-7-DEAZAGUANINE SYNTHASE"/>
    <property type="match status" value="1"/>
</dbReference>
<comment type="cofactor">
    <cofactor evidence="8">
        <name>Mg(2+)</name>
        <dbReference type="ChEBI" id="CHEBI:18420"/>
    </cofactor>
</comment>
<keyword evidence="6 8" id="KW-0411">Iron-sulfur</keyword>
<accession>A0ABN3TVH7</accession>
<comment type="subunit">
    <text evidence="8">Homodimer.</text>
</comment>
<evidence type="ECO:0000256" key="5">
    <source>
        <dbReference type="ARBA" id="ARBA00023004"/>
    </source>
</evidence>
<comment type="cofactor">
    <cofactor evidence="8">
        <name>S-adenosyl-L-methionine</name>
        <dbReference type="ChEBI" id="CHEBI:59789"/>
    </cofactor>
    <text evidence="8">Binds 1 S-adenosyl-L-methionine per subunit.</text>
</comment>
<dbReference type="SUPFAM" id="SSF102114">
    <property type="entry name" value="Radical SAM enzymes"/>
    <property type="match status" value="1"/>
</dbReference>
<evidence type="ECO:0000313" key="11">
    <source>
        <dbReference type="Proteomes" id="UP001500886"/>
    </source>
</evidence>
<feature type="binding site" evidence="8">
    <location>
        <position position="99"/>
    </location>
    <ligand>
        <name>substrate</name>
    </ligand>
</feature>
<feature type="binding site" evidence="8">
    <location>
        <position position="56"/>
    </location>
    <ligand>
        <name>[4Fe-4S] cluster</name>
        <dbReference type="ChEBI" id="CHEBI:49883"/>
        <note>4Fe-4S-S-AdoMet</note>
    </ligand>
</feature>